<feature type="repeat" description="TPR" evidence="1">
    <location>
        <begin position="83"/>
        <end position="116"/>
    </location>
</feature>
<dbReference type="PANTHER" id="PTHR47059:SF1">
    <property type="entry name" value="TETRATRICOPEPTIDE REPEAT PROTEIN 32"/>
    <property type="match status" value="1"/>
</dbReference>
<accession>V9LEU1</accession>
<evidence type="ECO:0000313" key="2">
    <source>
        <dbReference type="EMBL" id="AFP11253.1"/>
    </source>
</evidence>
<reference evidence="4" key="1">
    <citation type="journal article" date="2006" name="Science">
        <title>Ancient noncoding elements conserved in the human genome.</title>
        <authorList>
            <person name="Venkatesh B."/>
            <person name="Kirkness E.F."/>
            <person name="Loh Y.H."/>
            <person name="Halpern A.L."/>
            <person name="Lee A.P."/>
            <person name="Johnson J."/>
            <person name="Dandona N."/>
            <person name="Viswanathan L.D."/>
            <person name="Tay A."/>
            <person name="Venter J.C."/>
            <person name="Strausberg R.L."/>
            <person name="Brenner S."/>
        </authorList>
    </citation>
    <scope>NUCLEOTIDE SEQUENCE [LARGE SCALE GENOMIC DNA]</scope>
</reference>
<dbReference type="PROSITE" id="PS50293">
    <property type="entry name" value="TPR_REGION"/>
    <property type="match status" value="1"/>
</dbReference>
<dbReference type="GeneTree" id="ENSGT00390000011905"/>
<reference evidence="3" key="4">
    <citation type="submission" date="2025-05" db="UniProtKB">
        <authorList>
            <consortium name="Ensembl"/>
        </authorList>
    </citation>
    <scope>IDENTIFICATION</scope>
</reference>
<reference evidence="2 4" key="3">
    <citation type="journal article" date="2014" name="Nature">
        <title>Elephant shark genome provides unique insights into gnathostome evolution.</title>
        <authorList>
            <consortium name="International Elephant Shark Genome Sequencing Consortium"/>
            <person name="Venkatesh B."/>
            <person name="Lee A.P."/>
            <person name="Ravi V."/>
            <person name="Maurya A.K."/>
            <person name="Lian M.M."/>
            <person name="Swann J.B."/>
            <person name="Ohta Y."/>
            <person name="Flajnik M.F."/>
            <person name="Sutoh Y."/>
            <person name="Kasahara M."/>
            <person name="Hoon S."/>
            <person name="Gangu V."/>
            <person name="Roy S.W."/>
            <person name="Irimia M."/>
            <person name="Korzh V."/>
            <person name="Kondrychyn I."/>
            <person name="Lim Z.W."/>
            <person name="Tay B.H."/>
            <person name="Tohari S."/>
            <person name="Kong K.W."/>
            <person name="Ho S."/>
            <person name="Lorente-Galdos B."/>
            <person name="Quilez J."/>
            <person name="Marques-Bonet T."/>
            <person name="Raney B.J."/>
            <person name="Ingham P.W."/>
            <person name="Tay A."/>
            <person name="Hillier L.W."/>
            <person name="Minx P."/>
            <person name="Boehm T."/>
            <person name="Wilson R.K."/>
            <person name="Brenner S."/>
            <person name="Warren W.C."/>
        </authorList>
    </citation>
    <scope>NUCLEOTIDE SEQUENCE</scope>
    <source>
        <tissue evidence="2">Liver</tissue>
    </source>
</reference>
<dbReference type="Ensembl" id="ENSCMIT00000009436.1">
    <property type="protein sequence ID" value="ENSCMIP00000009182.1"/>
    <property type="gene ID" value="ENSCMIG00000004884.1"/>
</dbReference>
<dbReference type="STRING" id="7868.ENSCMIP00000009182"/>
<name>V9LEU1_CALMI</name>
<dbReference type="PROSITE" id="PS50005">
    <property type="entry name" value="TPR"/>
    <property type="match status" value="1"/>
</dbReference>
<dbReference type="InterPro" id="IPR011990">
    <property type="entry name" value="TPR-like_helical_dom_sf"/>
</dbReference>
<organism evidence="2">
    <name type="scientific">Callorhinchus milii</name>
    <name type="common">Ghost shark</name>
    <dbReference type="NCBI Taxonomy" id="7868"/>
    <lineage>
        <taxon>Eukaryota</taxon>
        <taxon>Metazoa</taxon>
        <taxon>Chordata</taxon>
        <taxon>Craniata</taxon>
        <taxon>Vertebrata</taxon>
        <taxon>Chondrichthyes</taxon>
        <taxon>Holocephali</taxon>
        <taxon>Chimaeriformes</taxon>
        <taxon>Callorhinchidae</taxon>
        <taxon>Callorhinchus</taxon>
    </lineage>
</organism>
<dbReference type="Proteomes" id="UP000314986">
    <property type="component" value="Unassembled WGS sequence"/>
</dbReference>
<dbReference type="Gene3D" id="1.25.40.10">
    <property type="entry name" value="Tetratricopeptide repeat domain"/>
    <property type="match status" value="1"/>
</dbReference>
<dbReference type="OMA" id="MEEDNSQ"/>
<dbReference type="InterPro" id="IPR019734">
    <property type="entry name" value="TPR_rpt"/>
</dbReference>
<keyword evidence="4" id="KW-1185">Reference proteome</keyword>
<proteinExistence type="evidence at transcript level"/>
<evidence type="ECO:0000313" key="4">
    <source>
        <dbReference type="Proteomes" id="UP000314986"/>
    </source>
</evidence>
<dbReference type="AlphaFoldDB" id="V9LEU1"/>
<protein>
    <submittedName>
        <fullName evidence="3">Tetratricopeptide repeat domain 32</fullName>
    </submittedName>
    <submittedName>
        <fullName evidence="2">Tetratricopeptide repeat protein 32</fullName>
    </submittedName>
</protein>
<evidence type="ECO:0000313" key="3">
    <source>
        <dbReference type="Ensembl" id="ENSCMIP00000009182.1"/>
    </source>
</evidence>
<dbReference type="PANTHER" id="PTHR47059">
    <property type="entry name" value="TETRATRICOPEPTIDE REPEAT PROTEIN 32"/>
    <property type="match status" value="1"/>
</dbReference>
<dbReference type="SUPFAM" id="SSF48452">
    <property type="entry name" value="TPR-like"/>
    <property type="match status" value="1"/>
</dbReference>
<dbReference type="Pfam" id="PF00515">
    <property type="entry name" value="TPR_1"/>
    <property type="match status" value="1"/>
</dbReference>
<dbReference type="EMBL" id="JW878736">
    <property type="protein sequence ID" value="AFP11253.1"/>
    <property type="molecule type" value="mRNA"/>
</dbReference>
<reference evidence="4" key="2">
    <citation type="journal article" date="2007" name="PLoS Biol.">
        <title>Survey sequencing and comparative analysis of the elephant shark (Callorhinchus milii) genome.</title>
        <authorList>
            <person name="Venkatesh B."/>
            <person name="Kirkness E.F."/>
            <person name="Loh Y.H."/>
            <person name="Halpern A.L."/>
            <person name="Lee A.P."/>
            <person name="Johnson J."/>
            <person name="Dandona N."/>
            <person name="Viswanathan L.D."/>
            <person name="Tay A."/>
            <person name="Venter J.C."/>
            <person name="Strausberg R.L."/>
            <person name="Brenner S."/>
        </authorList>
    </citation>
    <scope>NUCLEOTIDE SEQUENCE [LARGE SCALE GENOMIC DNA]</scope>
</reference>
<dbReference type="SMART" id="SM00028">
    <property type="entry name" value="TPR"/>
    <property type="match status" value="2"/>
</dbReference>
<sequence length="138" mass="16020">MCEEAAAAQRTLRDAQRRLSAGDPEAERLYSQFITHCSGSVKCNSEDLATAYNNRGQIKYLRVDFYEAMEDYTLAIQSKEEFEIPYYNRGLIRYRLGLFDQAIEDFQRALALNPAFEDSRLGLQQTLLDKEKKEKRGY</sequence>
<evidence type="ECO:0000256" key="1">
    <source>
        <dbReference type="PROSITE-ProRule" id="PRU00339"/>
    </source>
</evidence>
<keyword evidence="1" id="KW-0802">TPR repeat</keyword>